<feature type="binding site" description="axial binding residue" evidence="7">
    <location>
        <position position="67"/>
    </location>
    <ligand>
        <name>heme c</name>
        <dbReference type="ChEBI" id="CHEBI:61717"/>
    </ligand>
    <ligandPart>
        <name>Fe</name>
        <dbReference type="ChEBI" id="CHEBI:18248"/>
    </ligandPart>
</feature>
<accession>A0A323TJ91</accession>
<dbReference type="PIRSF" id="PIRSF000025">
    <property type="entry name" value="Cytc_Bsub_c550"/>
    <property type="match status" value="1"/>
</dbReference>
<name>A0A323TJ91_9BACI</name>
<evidence type="ECO:0000256" key="3">
    <source>
        <dbReference type="ARBA" id="ARBA00022723"/>
    </source>
</evidence>
<dbReference type="GO" id="GO:0005506">
    <property type="term" value="F:iron ion binding"/>
    <property type="evidence" value="ECO:0007669"/>
    <property type="project" value="InterPro"/>
</dbReference>
<dbReference type="OrthoDB" id="7933886at2"/>
<dbReference type="GO" id="GO:0009055">
    <property type="term" value="F:electron transfer activity"/>
    <property type="evidence" value="ECO:0007669"/>
    <property type="project" value="InterPro"/>
</dbReference>
<sequence length="122" mass="12582">MRGKPLYPFALTAILGIGLIIVLSFVGINIGPDSASENGEENGEEQEFDDPIELGEHIYEGQCASCHGGDLDGGSGPALDGGNYSEEDILTAISEGPGNMPAGLVSGEEAEAVAEFILAENE</sequence>
<dbReference type="EMBL" id="PDOD01000001">
    <property type="protein sequence ID" value="PYZ94266.1"/>
    <property type="molecule type" value="Genomic_DNA"/>
</dbReference>
<dbReference type="Pfam" id="PF13442">
    <property type="entry name" value="Cytochrome_CBB3"/>
    <property type="match status" value="1"/>
</dbReference>
<keyword evidence="3 7" id="KW-0479">Metal-binding</keyword>
<evidence type="ECO:0000259" key="9">
    <source>
        <dbReference type="PROSITE" id="PS51007"/>
    </source>
</evidence>
<dbReference type="PANTHER" id="PTHR37823:SF4">
    <property type="entry name" value="MENAQUINOL-CYTOCHROME C REDUCTASE CYTOCHROME B_C SUBUNIT"/>
    <property type="match status" value="1"/>
</dbReference>
<protein>
    <submittedName>
        <fullName evidence="10">Cytochrome C551</fullName>
    </submittedName>
</protein>
<evidence type="ECO:0000256" key="1">
    <source>
        <dbReference type="ARBA" id="ARBA00022448"/>
    </source>
</evidence>
<keyword evidence="8" id="KW-1133">Transmembrane helix</keyword>
<gene>
    <name evidence="10" type="ORF">CR194_01635</name>
</gene>
<dbReference type="PROSITE" id="PS51007">
    <property type="entry name" value="CYTC"/>
    <property type="match status" value="1"/>
</dbReference>
<comment type="PTM">
    <text evidence="6">Binds 1 heme c group covalently per subunit.</text>
</comment>
<comment type="caution">
    <text evidence="10">The sequence shown here is derived from an EMBL/GenBank/DDBJ whole genome shotgun (WGS) entry which is preliminary data.</text>
</comment>
<proteinExistence type="predicted"/>
<evidence type="ECO:0000256" key="2">
    <source>
        <dbReference type="ARBA" id="ARBA00022617"/>
    </source>
</evidence>
<dbReference type="InterPro" id="IPR051811">
    <property type="entry name" value="Cytochrome_c550/c551-like"/>
</dbReference>
<evidence type="ECO:0000256" key="7">
    <source>
        <dbReference type="PIRSR" id="PIRSR000025-2"/>
    </source>
</evidence>
<dbReference type="PANTHER" id="PTHR37823">
    <property type="entry name" value="CYTOCHROME C-553-LIKE"/>
    <property type="match status" value="1"/>
</dbReference>
<evidence type="ECO:0000256" key="5">
    <source>
        <dbReference type="ARBA" id="ARBA00023004"/>
    </source>
</evidence>
<dbReference type="InterPro" id="IPR036909">
    <property type="entry name" value="Cyt_c-like_dom_sf"/>
</dbReference>
<feature type="transmembrane region" description="Helical" evidence="8">
    <location>
        <begin position="6"/>
        <end position="28"/>
    </location>
</feature>
<dbReference type="Gene3D" id="1.10.760.10">
    <property type="entry name" value="Cytochrome c-like domain"/>
    <property type="match status" value="1"/>
</dbReference>
<dbReference type="InterPro" id="IPR009056">
    <property type="entry name" value="Cyt_c-like_dom"/>
</dbReference>
<feature type="binding site" description="covalent" evidence="6">
    <location>
        <position position="63"/>
    </location>
    <ligand>
        <name>heme c</name>
        <dbReference type="ChEBI" id="CHEBI:61717"/>
    </ligand>
</feature>
<keyword evidence="5 7" id="KW-0408">Iron</keyword>
<feature type="domain" description="Cytochrome c" evidence="9">
    <location>
        <begin position="50"/>
        <end position="121"/>
    </location>
</feature>
<dbReference type="InterPro" id="IPR012218">
    <property type="entry name" value="Cyt_c_BACSU-c550-type"/>
</dbReference>
<dbReference type="AlphaFoldDB" id="A0A323TJ91"/>
<evidence type="ECO:0000313" key="10">
    <source>
        <dbReference type="EMBL" id="PYZ94266.1"/>
    </source>
</evidence>
<dbReference type="RefSeq" id="WP_110607901.1">
    <property type="nucleotide sequence ID" value="NZ_PDOD01000001.1"/>
</dbReference>
<evidence type="ECO:0000313" key="11">
    <source>
        <dbReference type="Proteomes" id="UP000248214"/>
    </source>
</evidence>
<reference evidence="10 11" key="1">
    <citation type="submission" date="2017-10" db="EMBL/GenBank/DDBJ databases">
        <title>Bacillus sp. nov., a halophilic bacterium isolated from a Keqin Lake.</title>
        <authorList>
            <person name="Wang H."/>
        </authorList>
    </citation>
    <scope>NUCLEOTIDE SEQUENCE [LARGE SCALE GENOMIC DNA]</scope>
    <source>
        <strain evidence="10 11">KQ-12</strain>
    </source>
</reference>
<keyword evidence="8" id="KW-0812">Transmembrane</keyword>
<keyword evidence="1" id="KW-0813">Transport</keyword>
<evidence type="ECO:0000256" key="6">
    <source>
        <dbReference type="PIRSR" id="PIRSR000025-1"/>
    </source>
</evidence>
<feature type="binding site" description="axial binding residue" evidence="7">
    <location>
        <position position="100"/>
    </location>
    <ligand>
        <name>heme c</name>
        <dbReference type="ChEBI" id="CHEBI:61717"/>
    </ligand>
    <ligandPart>
        <name>Fe</name>
        <dbReference type="ChEBI" id="CHEBI:18248"/>
    </ligandPart>
</feature>
<organism evidence="10 11">
    <name type="scientific">Salipaludibacillus keqinensis</name>
    <dbReference type="NCBI Taxonomy" id="2045207"/>
    <lineage>
        <taxon>Bacteria</taxon>
        <taxon>Bacillati</taxon>
        <taxon>Bacillota</taxon>
        <taxon>Bacilli</taxon>
        <taxon>Bacillales</taxon>
        <taxon>Bacillaceae</taxon>
    </lineage>
</organism>
<keyword evidence="8" id="KW-0472">Membrane</keyword>
<feature type="binding site" description="covalent" evidence="6">
    <location>
        <position position="66"/>
    </location>
    <ligand>
        <name>heme c</name>
        <dbReference type="ChEBI" id="CHEBI:61717"/>
    </ligand>
</feature>
<dbReference type="SUPFAM" id="SSF46626">
    <property type="entry name" value="Cytochrome c"/>
    <property type="match status" value="1"/>
</dbReference>
<keyword evidence="11" id="KW-1185">Reference proteome</keyword>
<keyword evidence="4" id="KW-0249">Electron transport</keyword>
<evidence type="ECO:0000256" key="8">
    <source>
        <dbReference type="SAM" id="Phobius"/>
    </source>
</evidence>
<dbReference type="GO" id="GO:0016020">
    <property type="term" value="C:membrane"/>
    <property type="evidence" value="ECO:0007669"/>
    <property type="project" value="InterPro"/>
</dbReference>
<keyword evidence="2 6" id="KW-0349">Heme</keyword>
<dbReference type="GO" id="GO:0020037">
    <property type="term" value="F:heme binding"/>
    <property type="evidence" value="ECO:0007669"/>
    <property type="project" value="InterPro"/>
</dbReference>
<evidence type="ECO:0000256" key="4">
    <source>
        <dbReference type="ARBA" id="ARBA00022982"/>
    </source>
</evidence>
<dbReference type="Proteomes" id="UP000248214">
    <property type="component" value="Unassembled WGS sequence"/>
</dbReference>